<protein>
    <submittedName>
        <fullName evidence="8">Cytochrome</fullName>
    </submittedName>
</protein>
<keyword evidence="4 7" id="KW-0560">Oxidoreductase</keyword>
<comment type="caution">
    <text evidence="8">The sequence shown here is derived from an EMBL/GenBank/DDBJ whole genome shotgun (WGS) entry which is preliminary data.</text>
</comment>
<dbReference type="InterPro" id="IPR002397">
    <property type="entry name" value="Cyt_P450_B"/>
</dbReference>
<evidence type="ECO:0000256" key="5">
    <source>
        <dbReference type="ARBA" id="ARBA00023004"/>
    </source>
</evidence>
<dbReference type="PANTHER" id="PTHR46696">
    <property type="entry name" value="P450, PUTATIVE (EUROFUNG)-RELATED"/>
    <property type="match status" value="1"/>
</dbReference>
<evidence type="ECO:0000313" key="9">
    <source>
        <dbReference type="Proteomes" id="UP000190539"/>
    </source>
</evidence>
<dbReference type="Gene3D" id="1.10.630.10">
    <property type="entry name" value="Cytochrome P450"/>
    <property type="match status" value="1"/>
</dbReference>
<dbReference type="STRING" id="83656.B1H18_34310"/>
<dbReference type="Pfam" id="PF00067">
    <property type="entry name" value="p450"/>
    <property type="match status" value="1"/>
</dbReference>
<evidence type="ECO:0000256" key="2">
    <source>
        <dbReference type="ARBA" id="ARBA00022617"/>
    </source>
</evidence>
<accession>A0A1V3ZY84</accession>
<keyword evidence="5 7" id="KW-0408">Iron</keyword>
<evidence type="ECO:0000256" key="6">
    <source>
        <dbReference type="ARBA" id="ARBA00023033"/>
    </source>
</evidence>
<sequence>MAAPAGRTLPIPRTCPFSPPSDYAELREEEPVSRLGLPNKDEAWVLTRYDDIRAVLTDARFSSDVNLPGYPFFTPERPSEQPIQLLIHMDPPTHGEARRKVISEYTAKRTRDLRPRVQRIVDERLDAILRGPRRIDLVAEFAVPVPALVMFEQLGIPRADHAWFLSTNSLLISGLTSEADRDEAFGALSGYLMELIEKKEAEPGDDLLSRQIAKNKESGTYDRTWLTGLALLLFIGGSENMTGMISLGAMALLRHPEQRARIAADPSLTPGAVEEMLRCFTIAELTMTRVATEDVELGGKVIRAGEGLVALTNAADHDPAVFPEPDVFDIDRPARSHLAFGFGAHQCLGQSLARLELQVIFDSLGARLPGMELAVPFDELRYRSDDEGVFGLAELPVTW</sequence>
<keyword evidence="6 7" id="KW-0503">Monooxygenase</keyword>
<reference evidence="8 9" key="1">
    <citation type="submission" date="2017-02" db="EMBL/GenBank/DDBJ databases">
        <title>Draft Genome Sequence of Streptomyces tsukubaensis F601, a Producer of the immunosuppressant tacrolimus FK506.</title>
        <authorList>
            <person name="Zong G."/>
            <person name="Zhong C."/>
            <person name="Fu J."/>
            <person name="Qin R."/>
            <person name="Cao G."/>
        </authorList>
    </citation>
    <scope>NUCLEOTIDE SEQUENCE [LARGE SCALE GENOMIC DNA]</scope>
    <source>
        <strain evidence="8 9">F601</strain>
    </source>
</reference>
<dbReference type="EMBL" id="MVFC01000063">
    <property type="protein sequence ID" value="OON71338.1"/>
    <property type="molecule type" value="Genomic_DNA"/>
</dbReference>
<dbReference type="SUPFAM" id="SSF48264">
    <property type="entry name" value="Cytochrome P450"/>
    <property type="match status" value="1"/>
</dbReference>
<name>A0A1V3ZY84_9ACTN</name>
<evidence type="ECO:0000313" key="8">
    <source>
        <dbReference type="EMBL" id="OON71338.1"/>
    </source>
</evidence>
<dbReference type="PROSITE" id="PS00086">
    <property type="entry name" value="CYTOCHROME_P450"/>
    <property type="match status" value="1"/>
</dbReference>
<evidence type="ECO:0000256" key="3">
    <source>
        <dbReference type="ARBA" id="ARBA00022723"/>
    </source>
</evidence>
<keyword evidence="2 7" id="KW-0349">Heme</keyword>
<dbReference type="GO" id="GO:0020037">
    <property type="term" value="F:heme binding"/>
    <property type="evidence" value="ECO:0007669"/>
    <property type="project" value="InterPro"/>
</dbReference>
<evidence type="ECO:0000256" key="1">
    <source>
        <dbReference type="ARBA" id="ARBA00010617"/>
    </source>
</evidence>
<dbReference type="InterPro" id="IPR001128">
    <property type="entry name" value="Cyt_P450"/>
</dbReference>
<dbReference type="PRINTS" id="PR00359">
    <property type="entry name" value="BP450"/>
</dbReference>
<dbReference type="PRINTS" id="PR00385">
    <property type="entry name" value="P450"/>
</dbReference>
<keyword evidence="9" id="KW-1185">Reference proteome</keyword>
<dbReference type="GO" id="GO:0004497">
    <property type="term" value="F:monooxygenase activity"/>
    <property type="evidence" value="ECO:0007669"/>
    <property type="project" value="UniProtKB-KW"/>
</dbReference>
<dbReference type="GO" id="GO:0016705">
    <property type="term" value="F:oxidoreductase activity, acting on paired donors, with incorporation or reduction of molecular oxygen"/>
    <property type="evidence" value="ECO:0007669"/>
    <property type="project" value="InterPro"/>
</dbReference>
<dbReference type="InterPro" id="IPR017972">
    <property type="entry name" value="Cyt_P450_CS"/>
</dbReference>
<evidence type="ECO:0000256" key="4">
    <source>
        <dbReference type="ARBA" id="ARBA00023002"/>
    </source>
</evidence>
<gene>
    <name evidence="8" type="ORF">B1H18_34310</name>
</gene>
<dbReference type="InterPro" id="IPR036396">
    <property type="entry name" value="Cyt_P450_sf"/>
</dbReference>
<dbReference type="GO" id="GO:0005506">
    <property type="term" value="F:iron ion binding"/>
    <property type="evidence" value="ECO:0007669"/>
    <property type="project" value="InterPro"/>
</dbReference>
<dbReference type="Proteomes" id="UP000190539">
    <property type="component" value="Unassembled WGS sequence"/>
</dbReference>
<keyword evidence="3 7" id="KW-0479">Metal-binding</keyword>
<dbReference type="PANTHER" id="PTHR46696:SF1">
    <property type="entry name" value="CYTOCHROME P450 YJIB-RELATED"/>
    <property type="match status" value="1"/>
</dbReference>
<evidence type="ECO:0000256" key="7">
    <source>
        <dbReference type="RuleBase" id="RU000461"/>
    </source>
</evidence>
<dbReference type="FunFam" id="1.10.630.10:FF:000018">
    <property type="entry name" value="Cytochrome P450 monooxygenase"/>
    <property type="match status" value="1"/>
</dbReference>
<proteinExistence type="inferred from homology"/>
<comment type="similarity">
    <text evidence="1 7">Belongs to the cytochrome P450 family.</text>
</comment>
<dbReference type="AlphaFoldDB" id="A0A1V3ZY84"/>
<organism evidence="8 9">
    <name type="scientific">Streptomyces tsukubensis</name>
    <dbReference type="NCBI Taxonomy" id="83656"/>
    <lineage>
        <taxon>Bacteria</taxon>
        <taxon>Bacillati</taxon>
        <taxon>Actinomycetota</taxon>
        <taxon>Actinomycetes</taxon>
        <taxon>Kitasatosporales</taxon>
        <taxon>Streptomycetaceae</taxon>
        <taxon>Streptomyces</taxon>
    </lineage>
</organism>
<dbReference type="CDD" id="cd11030">
    <property type="entry name" value="CYP105-like"/>
    <property type="match status" value="1"/>
</dbReference>